<keyword evidence="2" id="KW-0479">Metal-binding</keyword>
<dbReference type="InterPro" id="IPR009016">
    <property type="entry name" value="Fe_hydrogenase"/>
</dbReference>
<dbReference type="Pfam" id="PF04060">
    <property type="entry name" value="FeS"/>
    <property type="match status" value="1"/>
</dbReference>
<dbReference type="GO" id="GO:0051539">
    <property type="term" value="F:4 iron, 4 sulfur cluster binding"/>
    <property type="evidence" value="ECO:0007669"/>
    <property type="project" value="UniProtKB-KW"/>
</dbReference>
<dbReference type="PANTHER" id="PTHR43560:SF1">
    <property type="entry name" value="ION-TRANSLOCATING OXIDOREDUCTASE COMPLEX SUBUNIT B"/>
    <property type="match status" value="1"/>
</dbReference>
<dbReference type="GO" id="GO:0046872">
    <property type="term" value="F:metal ion binding"/>
    <property type="evidence" value="ECO:0007669"/>
    <property type="project" value="UniProtKB-KW"/>
</dbReference>
<evidence type="ECO:0000256" key="4">
    <source>
        <dbReference type="ARBA" id="ARBA00023014"/>
    </source>
</evidence>
<comment type="caution">
    <text evidence="7">The sequence shown here is derived from an EMBL/GenBank/DDBJ whole genome shotgun (WGS) entry which is preliminary data.</text>
</comment>
<proteinExistence type="predicted"/>
<feature type="region of interest" description="Disordered" evidence="5">
    <location>
        <begin position="212"/>
        <end position="237"/>
    </location>
</feature>
<dbReference type="Gene3D" id="1.10.15.40">
    <property type="entry name" value="Electron transport complex subunit B, putative Fe-S cluster"/>
    <property type="match status" value="1"/>
</dbReference>
<dbReference type="EMBL" id="DXDU01000029">
    <property type="protein sequence ID" value="HIY25959.1"/>
    <property type="molecule type" value="Genomic_DNA"/>
</dbReference>
<dbReference type="PANTHER" id="PTHR43560">
    <property type="entry name" value="ION-TRANSLOCATING OXIDOREDUCTASE COMPLEX SUBUNIT B"/>
    <property type="match status" value="1"/>
</dbReference>
<evidence type="ECO:0000256" key="2">
    <source>
        <dbReference type="ARBA" id="ARBA00022723"/>
    </source>
</evidence>
<dbReference type="InterPro" id="IPR004108">
    <property type="entry name" value="Fe_hydrogenase_lsu_C"/>
</dbReference>
<reference evidence="7" key="1">
    <citation type="journal article" date="2021" name="PeerJ">
        <title>Extensive microbial diversity within the chicken gut microbiome revealed by metagenomics and culture.</title>
        <authorList>
            <person name="Gilroy R."/>
            <person name="Ravi A."/>
            <person name="Getino M."/>
            <person name="Pursley I."/>
            <person name="Horton D.L."/>
            <person name="Alikhan N.F."/>
            <person name="Baker D."/>
            <person name="Gharbi K."/>
            <person name="Hall N."/>
            <person name="Watson M."/>
            <person name="Adriaenssens E.M."/>
            <person name="Foster-Nyarko E."/>
            <person name="Jarju S."/>
            <person name="Secka A."/>
            <person name="Antonio M."/>
            <person name="Oren A."/>
            <person name="Chaudhuri R.R."/>
            <person name="La Ragione R."/>
            <person name="Hildebrand F."/>
            <person name="Pallen M.J."/>
        </authorList>
    </citation>
    <scope>NUCLEOTIDE SEQUENCE</scope>
    <source>
        <strain evidence="7">1282</strain>
    </source>
</reference>
<keyword evidence="3" id="KW-0408">Iron</keyword>
<feature type="non-terminal residue" evidence="7">
    <location>
        <position position="1"/>
    </location>
</feature>
<evidence type="ECO:0000313" key="7">
    <source>
        <dbReference type="EMBL" id="HIY25959.1"/>
    </source>
</evidence>
<dbReference type="SUPFAM" id="SSF53920">
    <property type="entry name" value="Fe-only hydrogenase"/>
    <property type="match status" value="1"/>
</dbReference>
<name>A0A9D2C066_9FIRM</name>
<evidence type="ECO:0000313" key="8">
    <source>
        <dbReference type="Proteomes" id="UP000823915"/>
    </source>
</evidence>
<keyword evidence="1" id="KW-0004">4Fe-4S</keyword>
<dbReference type="AlphaFoldDB" id="A0A9D2C066"/>
<evidence type="ECO:0000256" key="1">
    <source>
        <dbReference type="ARBA" id="ARBA00022485"/>
    </source>
</evidence>
<dbReference type="Pfam" id="PF02906">
    <property type="entry name" value="Fe_hyd_lg_C"/>
    <property type="match status" value="1"/>
</dbReference>
<dbReference type="PROSITE" id="PS51656">
    <property type="entry name" value="4FE4S"/>
    <property type="match status" value="1"/>
</dbReference>
<dbReference type="InterPro" id="IPR007202">
    <property type="entry name" value="4Fe-4S_dom"/>
</dbReference>
<sequence>SMVDGAIAISEVFPMLSHKMDHLEKVEPMANSGIIGVGWSTSGGEAAALLTDKYLAADGIENVIRVLEEVEDERIGDLEFIELNACAGGCVGGVLCVENPYVAKARIQRLRKYLPVSQNHLGDGPIPPVMEWEEGLEFSNVLTLSDDLAEAMRMMVDIDRIAKEFPGLDCGACGAPTCRAFAEDVVRGNSQKTGCIFVYRRQMQQMADTLSQMGSGLGRFPKDDREQGRGPAPKNGE</sequence>
<accession>A0A9D2C066</accession>
<dbReference type="Proteomes" id="UP000823915">
    <property type="component" value="Unassembled WGS sequence"/>
</dbReference>
<evidence type="ECO:0000256" key="5">
    <source>
        <dbReference type="SAM" id="MobiDB-lite"/>
    </source>
</evidence>
<evidence type="ECO:0000259" key="6">
    <source>
        <dbReference type="PROSITE" id="PS51656"/>
    </source>
</evidence>
<keyword evidence="4" id="KW-0411">Iron-sulfur</keyword>
<feature type="domain" description="4Fe-4S" evidence="6">
    <location>
        <begin position="153"/>
        <end position="212"/>
    </location>
</feature>
<dbReference type="InterPro" id="IPR050395">
    <property type="entry name" value="4Fe4S_Ferredoxin_RnfB"/>
</dbReference>
<organism evidence="7 8">
    <name type="scientific">Candidatus Acutalibacter pullistercoris</name>
    <dbReference type="NCBI Taxonomy" id="2838418"/>
    <lineage>
        <taxon>Bacteria</taxon>
        <taxon>Bacillati</taxon>
        <taxon>Bacillota</taxon>
        <taxon>Clostridia</taxon>
        <taxon>Eubacteriales</taxon>
        <taxon>Acutalibacteraceae</taxon>
        <taxon>Acutalibacter</taxon>
    </lineage>
</organism>
<reference evidence="7" key="2">
    <citation type="submission" date="2021-04" db="EMBL/GenBank/DDBJ databases">
        <authorList>
            <person name="Gilroy R."/>
        </authorList>
    </citation>
    <scope>NUCLEOTIDE SEQUENCE</scope>
    <source>
        <strain evidence="7">1282</strain>
    </source>
</reference>
<gene>
    <name evidence="7" type="ORF">H9838_02145</name>
</gene>
<protein>
    <submittedName>
        <fullName evidence="7">Ferredoxin</fullName>
    </submittedName>
</protein>
<evidence type="ECO:0000256" key="3">
    <source>
        <dbReference type="ARBA" id="ARBA00023004"/>
    </source>
</evidence>